<dbReference type="RefSeq" id="WP_100497249.1">
    <property type="nucleotide sequence ID" value="NZ_PGLQ01000012.1"/>
</dbReference>
<dbReference type="AlphaFoldDB" id="A0A2M9HNB0"/>
<dbReference type="OrthoDB" id="3238099at2"/>
<name>A0A2M9HNB0_9BIFI</name>
<dbReference type="Proteomes" id="UP000228755">
    <property type="component" value="Unassembled WGS sequence"/>
</dbReference>
<feature type="transmembrane region" description="Helical" evidence="7">
    <location>
        <begin position="133"/>
        <end position="153"/>
    </location>
</feature>
<dbReference type="CDD" id="cd06261">
    <property type="entry name" value="TM_PBP2"/>
    <property type="match status" value="1"/>
</dbReference>
<feature type="transmembrane region" description="Helical" evidence="7">
    <location>
        <begin position="182"/>
        <end position="202"/>
    </location>
</feature>
<reference evidence="10 11" key="1">
    <citation type="submission" date="2017-11" db="EMBL/GenBank/DDBJ databases">
        <title>Draft genome sequences of strains TRE 1, TRE D, TRE H and TRI 7, isolated from tamarins, belonging to four potential novel Bifidobacterium species.</title>
        <authorList>
            <person name="Mattarelli P."/>
            <person name="Modesto M."/>
            <person name="Bonetti A."/>
            <person name="Puglisi E."/>
            <person name="Morelli L."/>
        </authorList>
    </citation>
    <scope>NUCLEOTIDE SEQUENCE [LARGE SCALE GENOMIC DNA]</scope>
    <source>
        <strain evidence="11">TRED</strain>
    </source>
</reference>
<feature type="transmembrane region" description="Helical" evidence="7">
    <location>
        <begin position="234"/>
        <end position="260"/>
    </location>
</feature>
<dbReference type="PANTHER" id="PTHR43005:SF1">
    <property type="entry name" value="SPERMIDINE_PUTRESCINE TRANSPORT SYSTEM PERMEASE PROTEIN"/>
    <property type="match status" value="1"/>
</dbReference>
<keyword evidence="5 7" id="KW-1133">Transmembrane helix</keyword>
<sequence length="319" mass="35746">MTSTVASASGMDARTSSRAEHPKRRGRISSTTWAVIGFTAPLAIYMAIFYIAPLIQNISMSFHRFTRRTFITGDAPFVGLDIYKEVIASPDFWTTLAQTMTFTVLSIIFQYAIGLALAVFFNQNFKLSAVLRGAFLVPWLLPPMISGTIWQWMMDADSGVFNKVLGLFGVDPIWWLQGTNSLWAVIIANIWLGIPFNLVILYSGLQNINVDLYEAASLDGCNAWQRFWHITFPLLRPVTMITLLLGFVYTLKVVDIIWIMTKGGGTSRTLATWAYEMAFGKGNSSVIRYSEASVVGTVLIIIALVFAFVYLWAQRKEEN</sequence>
<dbReference type="InterPro" id="IPR000515">
    <property type="entry name" value="MetI-like"/>
</dbReference>
<dbReference type="PANTHER" id="PTHR43005">
    <property type="entry name" value="BLR7065 PROTEIN"/>
    <property type="match status" value="1"/>
</dbReference>
<evidence type="ECO:0000256" key="7">
    <source>
        <dbReference type="RuleBase" id="RU363032"/>
    </source>
</evidence>
<dbReference type="GO" id="GO:0005886">
    <property type="term" value="C:plasma membrane"/>
    <property type="evidence" value="ECO:0007669"/>
    <property type="project" value="UniProtKB-SubCell"/>
</dbReference>
<comment type="caution">
    <text evidence="10">The sequence shown here is derived from an EMBL/GenBank/DDBJ whole genome shotgun (WGS) entry which is preliminary data.</text>
</comment>
<protein>
    <submittedName>
        <fullName evidence="10">ABC transporter permease</fullName>
    </submittedName>
</protein>
<dbReference type="EMBL" id="PGLQ01000012">
    <property type="protein sequence ID" value="PJM78269.1"/>
    <property type="molecule type" value="Genomic_DNA"/>
</dbReference>
<evidence type="ECO:0000256" key="1">
    <source>
        <dbReference type="ARBA" id="ARBA00004651"/>
    </source>
</evidence>
<dbReference type="Pfam" id="PF00528">
    <property type="entry name" value="BPD_transp_1"/>
    <property type="match status" value="1"/>
</dbReference>
<evidence type="ECO:0000256" key="5">
    <source>
        <dbReference type="ARBA" id="ARBA00022989"/>
    </source>
</evidence>
<organism evidence="10 11">
    <name type="scientific">Bifidobacterium scaligerum</name>
    <dbReference type="NCBI Taxonomy" id="2052656"/>
    <lineage>
        <taxon>Bacteria</taxon>
        <taxon>Bacillati</taxon>
        <taxon>Actinomycetota</taxon>
        <taxon>Actinomycetes</taxon>
        <taxon>Bifidobacteriales</taxon>
        <taxon>Bifidobacteriaceae</taxon>
        <taxon>Bifidobacterium</taxon>
    </lineage>
</organism>
<dbReference type="InterPro" id="IPR035906">
    <property type="entry name" value="MetI-like_sf"/>
</dbReference>
<evidence type="ECO:0000256" key="4">
    <source>
        <dbReference type="ARBA" id="ARBA00022692"/>
    </source>
</evidence>
<dbReference type="PROSITE" id="PS50928">
    <property type="entry name" value="ABC_TM1"/>
    <property type="match status" value="1"/>
</dbReference>
<evidence type="ECO:0000256" key="8">
    <source>
        <dbReference type="SAM" id="MobiDB-lite"/>
    </source>
</evidence>
<keyword evidence="11" id="KW-1185">Reference proteome</keyword>
<evidence type="ECO:0000313" key="11">
    <source>
        <dbReference type="Proteomes" id="UP000228755"/>
    </source>
</evidence>
<feature type="domain" description="ABC transmembrane type-1" evidence="9">
    <location>
        <begin position="96"/>
        <end position="310"/>
    </location>
</feature>
<keyword evidence="3" id="KW-1003">Cell membrane</keyword>
<feature type="transmembrane region" description="Helical" evidence="7">
    <location>
        <begin position="33"/>
        <end position="55"/>
    </location>
</feature>
<dbReference type="SUPFAM" id="SSF161098">
    <property type="entry name" value="MetI-like"/>
    <property type="match status" value="1"/>
</dbReference>
<feature type="region of interest" description="Disordered" evidence="8">
    <location>
        <begin position="1"/>
        <end position="25"/>
    </location>
</feature>
<evidence type="ECO:0000259" key="9">
    <source>
        <dbReference type="PROSITE" id="PS50928"/>
    </source>
</evidence>
<dbReference type="GO" id="GO:0055085">
    <property type="term" value="P:transmembrane transport"/>
    <property type="evidence" value="ECO:0007669"/>
    <property type="project" value="InterPro"/>
</dbReference>
<keyword evidence="2 7" id="KW-0813">Transport</keyword>
<evidence type="ECO:0000256" key="3">
    <source>
        <dbReference type="ARBA" id="ARBA00022475"/>
    </source>
</evidence>
<feature type="transmembrane region" description="Helical" evidence="7">
    <location>
        <begin position="100"/>
        <end position="121"/>
    </location>
</feature>
<evidence type="ECO:0000313" key="10">
    <source>
        <dbReference type="EMBL" id="PJM78269.1"/>
    </source>
</evidence>
<gene>
    <name evidence="10" type="ORF">CUU80_10320</name>
</gene>
<proteinExistence type="inferred from homology"/>
<accession>A0A2M9HNB0</accession>
<keyword evidence="4 7" id="KW-0812">Transmembrane</keyword>
<dbReference type="Gene3D" id="1.10.3720.10">
    <property type="entry name" value="MetI-like"/>
    <property type="match status" value="1"/>
</dbReference>
<comment type="subcellular location">
    <subcellularLocation>
        <location evidence="1 7">Cell membrane</location>
        <topology evidence="1 7">Multi-pass membrane protein</topology>
    </subcellularLocation>
</comment>
<evidence type="ECO:0000256" key="2">
    <source>
        <dbReference type="ARBA" id="ARBA00022448"/>
    </source>
</evidence>
<comment type="similarity">
    <text evidence="7">Belongs to the binding-protein-dependent transport system permease family.</text>
</comment>
<feature type="transmembrane region" description="Helical" evidence="7">
    <location>
        <begin position="292"/>
        <end position="313"/>
    </location>
</feature>
<keyword evidence="6 7" id="KW-0472">Membrane</keyword>
<evidence type="ECO:0000256" key="6">
    <source>
        <dbReference type="ARBA" id="ARBA00023136"/>
    </source>
</evidence>